<dbReference type="PANTHER" id="PTHR15379:SF2">
    <property type="entry name" value="CELL GROWTH REGULATOR WITH RING FINGER DOMAIN PROTEIN 1"/>
    <property type="match status" value="1"/>
</dbReference>
<dbReference type="GO" id="GO:0008270">
    <property type="term" value="F:zinc ion binding"/>
    <property type="evidence" value="ECO:0007669"/>
    <property type="project" value="UniProtKB-KW"/>
</dbReference>
<dbReference type="InterPro" id="IPR042496">
    <property type="entry name" value="CGRF1"/>
</dbReference>
<evidence type="ECO:0000256" key="8">
    <source>
        <dbReference type="ARBA" id="ARBA00023242"/>
    </source>
</evidence>
<dbReference type="OrthoDB" id="10251219at2759"/>
<accession>A0A401PK10</accession>
<keyword evidence="14" id="KW-0472">Membrane</keyword>
<dbReference type="OMA" id="IYCQLPK"/>
<dbReference type="AlphaFoldDB" id="A0A401PK10"/>
<keyword evidence="3" id="KW-0479">Metal-binding</keyword>
<keyword evidence="4 13" id="KW-0863">Zinc-finger</keyword>
<evidence type="ECO:0000256" key="13">
    <source>
        <dbReference type="PROSITE-ProRule" id="PRU00175"/>
    </source>
</evidence>
<evidence type="ECO:0000256" key="11">
    <source>
        <dbReference type="ARBA" id="ARBA00070853"/>
    </source>
</evidence>
<feature type="domain" description="RING-type" evidence="15">
    <location>
        <begin position="272"/>
        <end position="307"/>
    </location>
</feature>
<gene>
    <name evidence="16" type="ORF">scyTo_0006783</name>
</gene>
<comment type="caution">
    <text evidence="16">The sequence shown here is derived from an EMBL/GenBank/DDBJ whole genome shotgun (WGS) entry which is preliminary data.</text>
</comment>
<proteinExistence type="predicted"/>
<evidence type="ECO:0000256" key="1">
    <source>
        <dbReference type="ARBA" id="ARBA00004123"/>
    </source>
</evidence>
<evidence type="ECO:0000256" key="12">
    <source>
        <dbReference type="ARBA" id="ARBA00077522"/>
    </source>
</evidence>
<dbReference type="PROSITE" id="PS50089">
    <property type="entry name" value="ZF_RING_2"/>
    <property type="match status" value="1"/>
</dbReference>
<evidence type="ECO:0000259" key="15">
    <source>
        <dbReference type="PROSITE" id="PS50089"/>
    </source>
</evidence>
<keyword evidence="5" id="KW-0338">Growth arrest</keyword>
<keyword evidence="7" id="KW-0862">Zinc</keyword>
<keyword evidence="14" id="KW-1133">Transmembrane helix</keyword>
<reference evidence="16 17" key="1">
    <citation type="journal article" date="2018" name="Nat. Ecol. Evol.">
        <title>Shark genomes provide insights into elasmobranch evolution and the origin of vertebrates.</title>
        <authorList>
            <person name="Hara Y"/>
            <person name="Yamaguchi K"/>
            <person name="Onimaru K"/>
            <person name="Kadota M"/>
            <person name="Koyanagi M"/>
            <person name="Keeley SD"/>
            <person name="Tatsumi K"/>
            <person name="Tanaka K"/>
            <person name="Motone F"/>
            <person name="Kageyama Y"/>
            <person name="Nozu R"/>
            <person name="Adachi N"/>
            <person name="Nishimura O"/>
            <person name="Nakagawa R"/>
            <person name="Tanegashima C"/>
            <person name="Kiyatake I"/>
            <person name="Matsumoto R"/>
            <person name="Murakumo K"/>
            <person name="Nishida K"/>
            <person name="Terakita A"/>
            <person name="Kuratani S"/>
            <person name="Sato K"/>
            <person name="Hyodo S Kuraku.S."/>
        </authorList>
    </citation>
    <scope>NUCLEOTIDE SEQUENCE [LARGE SCALE GENOMIC DNA]</scope>
</reference>
<keyword evidence="17" id="KW-1185">Reference proteome</keyword>
<dbReference type="CDD" id="cd16787">
    <property type="entry name" value="mRING-HC-C3HC5_CGRF1"/>
    <property type="match status" value="1"/>
</dbReference>
<keyword evidence="9" id="KW-0131">Cell cycle</keyword>
<evidence type="ECO:0000313" key="16">
    <source>
        <dbReference type="EMBL" id="GCB73462.1"/>
    </source>
</evidence>
<dbReference type="GO" id="GO:0005783">
    <property type="term" value="C:endoplasmic reticulum"/>
    <property type="evidence" value="ECO:0007669"/>
    <property type="project" value="UniProtKB-SubCell"/>
</dbReference>
<evidence type="ECO:0000256" key="10">
    <source>
        <dbReference type="ARBA" id="ARBA00054111"/>
    </source>
</evidence>
<dbReference type="InterPro" id="IPR001841">
    <property type="entry name" value="Znf_RING"/>
</dbReference>
<dbReference type="Pfam" id="PF13920">
    <property type="entry name" value="zf-C3HC4_3"/>
    <property type="match status" value="1"/>
</dbReference>
<keyword evidence="14" id="KW-0812">Transmembrane</keyword>
<dbReference type="GO" id="GO:0030308">
    <property type="term" value="P:negative regulation of cell growth"/>
    <property type="evidence" value="ECO:0007669"/>
    <property type="project" value="TreeGrafter"/>
</dbReference>
<evidence type="ECO:0000256" key="5">
    <source>
        <dbReference type="ARBA" id="ARBA00022810"/>
    </source>
</evidence>
<sequence>MAAVFLVMLYEYSPLFYITLIFLCFFVTTAVILGWFVWDIPVIIRNSEATESRARVQRKRMVQVKNPFTLEIINSSTASVTGGISLKSHCIEKCILTIYWGCSVHKFHEGLQKHVYCFRIKVPQKLEEAIDREYLHQETFLIEKQNDGEKFIQLPKYLTIKDFGNLPRTRYPLIALLTLAEEEDQDIYDIVSMVTVIHVPDEKYRLSCRILYQYLLTSQGHIYDLKRLFISVDETSLPAQLSSEAGLNKKLLEKFGTTEEELRPRKESSKDCVVCQNAPVNWVLLPCRHACLCDCCVNYFKQCPMCREFVRESFALVRAEEEVDAVKDGANNQTLEDIWEDLNEENIHNDANERFYL</sequence>
<comment type="subcellular location">
    <subcellularLocation>
        <location evidence="2">Endoplasmic reticulum</location>
    </subcellularLocation>
    <subcellularLocation>
        <location evidence="1">Nucleus</location>
    </subcellularLocation>
</comment>
<evidence type="ECO:0000256" key="2">
    <source>
        <dbReference type="ARBA" id="ARBA00004240"/>
    </source>
</evidence>
<organism evidence="16 17">
    <name type="scientific">Scyliorhinus torazame</name>
    <name type="common">Cloudy catshark</name>
    <name type="synonym">Catulus torazame</name>
    <dbReference type="NCBI Taxonomy" id="75743"/>
    <lineage>
        <taxon>Eukaryota</taxon>
        <taxon>Metazoa</taxon>
        <taxon>Chordata</taxon>
        <taxon>Craniata</taxon>
        <taxon>Vertebrata</taxon>
        <taxon>Chondrichthyes</taxon>
        <taxon>Elasmobranchii</taxon>
        <taxon>Galeomorphii</taxon>
        <taxon>Galeoidea</taxon>
        <taxon>Carcharhiniformes</taxon>
        <taxon>Scyliorhinidae</taxon>
        <taxon>Scyliorhinus</taxon>
    </lineage>
</organism>
<dbReference type="PANTHER" id="PTHR15379">
    <property type="entry name" value="CELL GROWTH REGULATOR WITH RING FINGER DOMAIN PROTEIN 1"/>
    <property type="match status" value="1"/>
</dbReference>
<evidence type="ECO:0000256" key="4">
    <source>
        <dbReference type="ARBA" id="ARBA00022771"/>
    </source>
</evidence>
<dbReference type="EMBL" id="BFAA01002348">
    <property type="protein sequence ID" value="GCB73462.1"/>
    <property type="molecule type" value="Genomic_DNA"/>
</dbReference>
<comment type="function">
    <text evidence="10">Able to inhibit growth in several cell lines.</text>
</comment>
<dbReference type="SUPFAM" id="SSF57850">
    <property type="entry name" value="RING/U-box"/>
    <property type="match status" value="1"/>
</dbReference>
<evidence type="ECO:0000313" key="17">
    <source>
        <dbReference type="Proteomes" id="UP000288216"/>
    </source>
</evidence>
<keyword evidence="8" id="KW-0539">Nucleus</keyword>
<evidence type="ECO:0000256" key="9">
    <source>
        <dbReference type="ARBA" id="ARBA00023306"/>
    </source>
</evidence>
<dbReference type="Gene3D" id="3.30.40.10">
    <property type="entry name" value="Zinc/RING finger domain, C3HC4 (zinc finger)"/>
    <property type="match status" value="1"/>
</dbReference>
<dbReference type="FunFam" id="3.30.40.10:FF:000421">
    <property type="entry name" value="Cell growth regulator with ring finger domain 1"/>
    <property type="match status" value="1"/>
</dbReference>
<evidence type="ECO:0000256" key="14">
    <source>
        <dbReference type="SAM" id="Phobius"/>
    </source>
</evidence>
<dbReference type="STRING" id="75743.A0A401PK10"/>
<dbReference type="Proteomes" id="UP000288216">
    <property type="component" value="Unassembled WGS sequence"/>
</dbReference>
<evidence type="ECO:0000256" key="6">
    <source>
        <dbReference type="ARBA" id="ARBA00022824"/>
    </source>
</evidence>
<name>A0A401PK10_SCYTO</name>
<dbReference type="InterPro" id="IPR013083">
    <property type="entry name" value="Znf_RING/FYVE/PHD"/>
</dbReference>
<dbReference type="GO" id="GO:0005634">
    <property type="term" value="C:nucleus"/>
    <property type="evidence" value="ECO:0007669"/>
    <property type="project" value="UniProtKB-SubCell"/>
</dbReference>
<keyword evidence="6" id="KW-0256">Endoplasmic reticulum</keyword>
<protein>
    <recommendedName>
        <fullName evidence="11">Cell growth regulator with RING finger domain protein 1</fullName>
    </recommendedName>
    <alternativeName>
        <fullName evidence="12">Cell growth regulatory gene 19 protein</fullName>
    </alternativeName>
</protein>
<evidence type="ECO:0000256" key="7">
    <source>
        <dbReference type="ARBA" id="ARBA00022833"/>
    </source>
</evidence>
<dbReference type="GO" id="GO:0051726">
    <property type="term" value="P:regulation of cell cycle"/>
    <property type="evidence" value="ECO:0007669"/>
    <property type="project" value="UniProtKB-KW"/>
</dbReference>
<feature type="transmembrane region" description="Helical" evidence="14">
    <location>
        <begin position="15"/>
        <end position="38"/>
    </location>
</feature>
<evidence type="ECO:0000256" key="3">
    <source>
        <dbReference type="ARBA" id="ARBA00022723"/>
    </source>
</evidence>